<dbReference type="EMBL" id="JACWLN010000001">
    <property type="protein sequence ID" value="MBD1259017.1"/>
    <property type="molecule type" value="Genomic_DNA"/>
</dbReference>
<dbReference type="RefSeq" id="WP_109649134.1">
    <property type="nucleotide sequence ID" value="NZ_JACWLN010000001.1"/>
</dbReference>
<reference evidence="3 4" key="1">
    <citation type="submission" date="2018-05" db="EMBL/GenBank/DDBJ databases">
        <title>Genomic Encyclopedia of Archaeal and Bacterial Type Strains, Phase II (KMG-II): from individual species to whole genera.</title>
        <authorList>
            <person name="Goeker M."/>
        </authorList>
    </citation>
    <scope>NUCLEOTIDE SEQUENCE [LARGE SCALE GENOMIC DNA]</scope>
    <source>
        <strain evidence="3 4">DSM 23514</strain>
    </source>
</reference>
<comment type="caution">
    <text evidence="3">The sequence shown here is derived from an EMBL/GenBank/DDBJ whole genome shotgun (WGS) entry which is preliminary data.</text>
</comment>
<gene>
    <name evidence="2" type="ORF">HZY62_00330</name>
    <name evidence="3" type="ORF">LX92_00935</name>
</gene>
<keyword evidence="1" id="KW-0812">Transmembrane</keyword>
<accession>A0A316E2E8</accession>
<name>A0A316E2E8_9FLAO</name>
<dbReference type="EMBL" id="QGGQ01000002">
    <property type="protein sequence ID" value="PWK24571.1"/>
    <property type="molecule type" value="Genomic_DNA"/>
</dbReference>
<dbReference type="Proteomes" id="UP000651837">
    <property type="component" value="Unassembled WGS sequence"/>
</dbReference>
<organism evidence="3 4">
    <name type="scientific">Maribacter polysiphoniae</name>
    <dbReference type="NCBI Taxonomy" id="429344"/>
    <lineage>
        <taxon>Bacteria</taxon>
        <taxon>Pseudomonadati</taxon>
        <taxon>Bacteroidota</taxon>
        <taxon>Flavobacteriia</taxon>
        <taxon>Flavobacteriales</taxon>
        <taxon>Flavobacteriaceae</taxon>
        <taxon>Maribacter</taxon>
    </lineage>
</organism>
<evidence type="ECO:0000313" key="5">
    <source>
        <dbReference type="Proteomes" id="UP000651837"/>
    </source>
</evidence>
<sequence>MLKFFRKQFRIKFLEEGNIKKYFLYAFGEIVLIVISILLAWKINDLNEIRKNKIIELKIYDSLYEELDLNMKSLNSAIDQYGDDIVKLEAIVNYVGLPPEQITQGAKDTIVHSTYSELNLLDGALNSVINTTKFEMIESNSLKRLITNYPTEIGVLAIEDEKVKKIVIDDIQPVLEKHLSLADMLPAEDTKYNAIKSFGAKSQYHLLLQDKKYQNSIVARLLHTENLLALAKKLRSRTQNIAIKLNRELGYDGDS</sequence>
<evidence type="ECO:0000313" key="4">
    <source>
        <dbReference type="Proteomes" id="UP000245667"/>
    </source>
</evidence>
<evidence type="ECO:0000313" key="3">
    <source>
        <dbReference type="EMBL" id="PWK24571.1"/>
    </source>
</evidence>
<dbReference type="AlphaFoldDB" id="A0A316E2E8"/>
<dbReference type="Proteomes" id="UP000245667">
    <property type="component" value="Unassembled WGS sequence"/>
</dbReference>
<dbReference type="OrthoDB" id="1430261at2"/>
<keyword evidence="1" id="KW-0472">Membrane</keyword>
<evidence type="ECO:0000256" key="1">
    <source>
        <dbReference type="SAM" id="Phobius"/>
    </source>
</evidence>
<feature type="transmembrane region" description="Helical" evidence="1">
    <location>
        <begin position="21"/>
        <end position="41"/>
    </location>
</feature>
<keyword evidence="5" id="KW-1185">Reference proteome</keyword>
<protein>
    <submittedName>
        <fullName evidence="3">Uncharacterized protein</fullName>
    </submittedName>
</protein>
<reference evidence="2 5" key="2">
    <citation type="submission" date="2020-07" db="EMBL/GenBank/DDBJ databases">
        <title>The draft genome sequence of Maribacter polysiphoniae KCTC 22021.</title>
        <authorList>
            <person name="Mu L."/>
        </authorList>
    </citation>
    <scope>NUCLEOTIDE SEQUENCE [LARGE SCALE GENOMIC DNA]</scope>
    <source>
        <strain evidence="2 5">KCTC 22021</strain>
    </source>
</reference>
<keyword evidence="1" id="KW-1133">Transmembrane helix</keyword>
<proteinExistence type="predicted"/>
<evidence type="ECO:0000313" key="2">
    <source>
        <dbReference type="EMBL" id="MBD1259017.1"/>
    </source>
</evidence>